<proteinExistence type="predicted"/>
<feature type="region of interest" description="Disordered" evidence="1">
    <location>
        <begin position="1"/>
        <end position="64"/>
    </location>
</feature>
<gene>
    <name evidence="2" type="ORF">Cob_v000668</name>
</gene>
<evidence type="ECO:0000313" key="2">
    <source>
        <dbReference type="EMBL" id="TDZ25805.1"/>
    </source>
</evidence>
<sequence>MAVAKLLRSRRGKEGQNAGIKQPGPQPEAAVEFFSQARSPPGSGCCRDKERRRQPRRRKVLSGSPGFSLARYNSFCNPIAASALPLTGQSVYCYGVRTELILIR</sequence>
<accession>A0A484G8L1</accession>
<comment type="caution">
    <text evidence="2">The sequence shown here is derived from an EMBL/GenBank/DDBJ whole genome shotgun (WGS) entry which is preliminary data.</text>
</comment>
<protein>
    <submittedName>
        <fullName evidence="2">Uncharacterized protein</fullName>
    </submittedName>
</protein>
<evidence type="ECO:0000313" key="3">
    <source>
        <dbReference type="Proteomes" id="UP000014480"/>
    </source>
</evidence>
<reference evidence="3" key="1">
    <citation type="journal article" date="2013" name="New Phytol.">
        <title>Comparative genomic and transcriptomic analyses reveal the hemibiotrophic stage shift of Colletotrichum fungi.</title>
        <authorList>
            <person name="Gan P."/>
            <person name="Ikeda K."/>
            <person name="Irieda H."/>
            <person name="Narusaka M."/>
            <person name="O'Connell R.J."/>
            <person name="Narusaka Y."/>
            <person name="Takano Y."/>
            <person name="Kubo Y."/>
            <person name="Shirasu K."/>
        </authorList>
    </citation>
    <scope>NUCLEOTIDE SEQUENCE [LARGE SCALE GENOMIC DNA]</scope>
    <source>
        <strain evidence="3">104-T / ATCC 96160 / CBS 514.97 / LARS 414 / MAFF 240422</strain>
    </source>
</reference>
<keyword evidence="3" id="KW-1185">Reference proteome</keyword>
<organism evidence="2 3">
    <name type="scientific">Colletotrichum orbiculare (strain 104-T / ATCC 96160 / CBS 514.97 / LARS 414 / MAFF 240422)</name>
    <name type="common">Cucumber anthracnose fungus</name>
    <name type="synonym">Colletotrichum lagenarium</name>
    <dbReference type="NCBI Taxonomy" id="1213857"/>
    <lineage>
        <taxon>Eukaryota</taxon>
        <taxon>Fungi</taxon>
        <taxon>Dikarya</taxon>
        <taxon>Ascomycota</taxon>
        <taxon>Pezizomycotina</taxon>
        <taxon>Sordariomycetes</taxon>
        <taxon>Hypocreomycetidae</taxon>
        <taxon>Glomerellales</taxon>
        <taxon>Glomerellaceae</taxon>
        <taxon>Colletotrichum</taxon>
        <taxon>Colletotrichum orbiculare species complex</taxon>
    </lineage>
</organism>
<dbReference type="Proteomes" id="UP000014480">
    <property type="component" value="Unassembled WGS sequence"/>
</dbReference>
<evidence type="ECO:0000256" key="1">
    <source>
        <dbReference type="SAM" id="MobiDB-lite"/>
    </source>
</evidence>
<name>A0A484G8L1_COLOR</name>
<dbReference type="EMBL" id="AMCV02000001">
    <property type="protein sequence ID" value="TDZ25805.1"/>
    <property type="molecule type" value="Genomic_DNA"/>
</dbReference>
<dbReference type="AlphaFoldDB" id="A0A484G8L1"/>
<reference evidence="3" key="2">
    <citation type="journal article" date="2019" name="Mol. Plant Microbe Interact.">
        <title>Genome sequence resources for four phytopathogenic fungi from the Colletotrichum orbiculare species complex.</title>
        <authorList>
            <person name="Gan P."/>
            <person name="Tsushima A."/>
            <person name="Narusaka M."/>
            <person name="Narusaka Y."/>
            <person name="Takano Y."/>
            <person name="Kubo Y."/>
            <person name="Shirasu K."/>
        </authorList>
    </citation>
    <scope>GENOME REANNOTATION</scope>
    <source>
        <strain evidence="3">104-T / ATCC 96160 / CBS 514.97 / LARS 414 / MAFF 240422</strain>
    </source>
</reference>